<sequence length="149" mass="15643">MVVLEGGGALLEPALALDGAAAACLERAYAQSDVSLKLLPKRYINLHQWLSPVTTSVAAAGKDLKLQIQQAQQPRRPLTPQPAEPPVNGQGQYVIPYYDPGSLVMGARNGTPLRLVSPGGVLAPRTYPAPAQPAQHQHQAGTVNTAPGL</sequence>
<feature type="compositionally biased region" description="Low complexity" evidence="1">
    <location>
        <begin position="128"/>
        <end position="140"/>
    </location>
</feature>
<dbReference type="EMBL" id="FZQP02000859">
    <property type="protein sequence ID" value="VVC90710.1"/>
    <property type="molecule type" value="Genomic_DNA"/>
</dbReference>
<protein>
    <submittedName>
        <fullName evidence="2">Uncharacterized protein</fullName>
    </submittedName>
</protein>
<feature type="region of interest" description="Disordered" evidence="1">
    <location>
        <begin position="69"/>
        <end position="91"/>
    </location>
</feature>
<evidence type="ECO:0000313" key="3">
    <source>
        <dbReference type="Proteomes" id="UP000324832"/>
    </source>
</evidence>
<reference evidence="2 3" key="1">
    <citation type="submission" date="2017-07" db="EMBL/GenBank/DDBJ databases">
        <authorList>
            <person name="Talla V."/>
            <person name="Backstrom N."/>
        </authorList>
    </citation>
    <scope>NUCLEOTIDE SEQUENCE [LARGE SCALE GENOMIC DNA]</scope>
</reference>
<dbReference type="AlphaFoldDB" id="A0A5E4PXG8"/>
<proteinExistence type="predicted"/>
<organism evidence="2 3">
    <name type="scientific">Leptidea sinapis</name>
    <dbReference type="NCBI Taxonomy" id="189913"/>
    <lineage>
        <taxon>Eukaryota</taxon>
        <taxon>Metazoa</taxon>
        <taxon>Ecdysozoa</taxon>
        <taxon>Arthropoda</taxon>
        <taxon>Hexapoda</taxon>
        <taxon>Insecta</taxon>
        <taxon>Pterygota</taxon>
        <taxon>Neoptera</taxon>
        <taxon>Endopterygota</taxon>
        <taxon>Lepidoptera</taxon>
        <taxon>Glossata</taxon>
        <taxon>Ditrysia</taxon>
        <taxon>Papilionoidea</taxon>
        <taxon>Pieridae</taxon>
        <taxon>Dismorphiinae</taxon>
        <taxon>Leptidea</taxon>
    </lineage>
</organism>
<feature type="region of interest" description="Disordered" evidence="1">
    <location>
        <begin position="126"/>
        <end position="149"/>
    </location>
</feature>
<name>A0A5E4PXG8_9NEOP</name>
<dbReference type="Proteomes" id="UP000324832">
    <property type="component" value="Unassembled WGS sequence"/>
</dbReference>
<keyword evidence="3" id="KW-1185">Reference proteome</keyword>
<gene>
    <name evidence="2" type="ORF">LSINAPIS_LOCUS3562</name>
</gene>
<accession>A0A5E4PXG8</accession>
<evidence type="ECO:0000256" key="1">
    <source>
        <dbReference type="SAM" id="MobiDB-lite"/>
    </source>
</evidence>
<evidence type="ECO:0000313" key="2">
    <source>
        <dbReference type="EMBL" id="VVC90710.1"/>
    </source>
</evidence>